<dbReference type="Proteomes" id="UP000280296">
    <property type="component" value="Unassembled WGS sequence"/>
</dbReference>
<sequence>MTGTPKRRFHDIRCAASRLGDWMNHLEDKARAEGFFDGAFRPEDPKYHIEGRGNRLLGVYHALTIIAERASCRINPEALEAFRAEIEAAEATLAEDWAKELLDADFQPLPLV</sequence>
<keyword evidence="2" id="KW-1185">Reference proteome</keyword>
<comment type="caution">
    <text evidence="1">The sequence shown here is derived from an EMBL/GenBank/DDBJ whole genome shotgun (WGS) entry which is preliminary data.</text>
</comment>
<protein>
    <submittedName>
        <fullName evidence="1">Uncharacterized protein</fullName>
    </submittedName>
</protein>
<dbReference type="AlphaFoldDB" id="A0A432MPR8"/>
<accession>A0A432MPR8</accession>
<dbReference type="EMBL" id="RYZH01000002">
    <property type="protein sequence ID" value="RUL89454.1"/>
    <property type="molecule type" value="Genomic_DNA"/>
</dbReference>
<evidence type="ECO:0000313" key="1">
    <source>
        <dbReference type="EMBL" id="RUL89454.1"/>
    </source>
</evidence>
<reference evidence="1 2" key="1">
    <citation type="submission" date="2018-12" db="EMBL/GenBank/DDBJ databases">
        <authorList>
            <person name="Toschakov S.V."/>
        </authorList>
    </citation>
    <scope>NUCLEOTIDE SEQUENCE [LARGE SCALE GENOMIC DNA]</scope>
    <source>
        <strain evidence="1 2">GM2012</strain>
    </source>
</reference>
<proteinExistence type="predicted"/>
<organism evidence="1 2">
    <name type="scientific">Tautonia sociabilis</name>
    <dbReference type="NCBI Taxonomy" id="2080755"/>
    <lineage>
        <taxon>Bacteria</taxon>
        <taxon>Pseudomonadati</taxon>
        <taxon>Planctomycetota</taxon>
        <taxon>Planctomycetia</taxon>
        <taxon>Isosphaerales</taxon>
        <taxon>Isosphaeraceae</taxon>
        <taxon>Tautonia</taxon>
    </lineage>
</organism>
<name>A0A432MPR8_9BACT</name>
<reference evidence="1 2" key="2">
    <citation type="submission" date="2019-01" db="EMBL/GenBank/DDBJ databases">
        <title>Tautonia sociabilis, a novel thermotolerant planctomycete of Isosphaeraceae family, isolated from a 4000 m deep subterranean habitat.</title>
        <authorList>
            <person name="Kovaleva O.L."/>
            <person name="Elcheninov A.G."/>
            <person name="Van Heerden E."/>
            <person name="Toshchakov S.V."/>
            <person name="Novikov A."/>
            <person name="Bonch-Osmolovskaya E.A."/>
            <person name="Kublanov I.V."/>
        </authorList>
    </citation>
    <scope>NUCLEOTIDE SEQUENCE [LARGE SCALE GENOMIC DNA]</scope>
    <source>
        <strain evidence="1 2">GM2012</strain>
    </source>
</reference>
<evidence type="ECO:0000313" key="2">
    <source>
        <dbReference type="Proteomes" id="UP000280296"/>
    </source>
</evidence>
<dbReference type="RefSeq" id="WP_126723530.1">
    <property type="nucleotide sequence ID" value="NZ_RYZH01000002.1"/>
</dbReference>
<gene>
    <name evidence="1" type="ORF">TsocGM_01390</name>
</gene>